<dbReference type="EMBL" id="MU865960">
    <property type="protein sequence ID" value="KAK4446068.1"/>
    <property type="molecule type" value="Genomic_DNA"/>
</dbReference>
<comment type="caution">
    <text evidence="2">The sequence shown here is derived from an EMBL/GenBank/DDBJ whole genome shotgun (WGS) entry which is preliminary data.</text>
</comment>
<evidence type="ECO:0000313" key="2">
    <source>
        <dbReference type="EMBL" id="KAK4446068.1"/>
    </source>
</evidence>
<evidence type="ECO:0000313" key="3">
    <source>
        <dbReference type="Proteomes" id="UP001321760"/>
    </source>
</evidence>
<protein>
    <recommendedName>
        <fullName evidence="1">PARP catalytic domain-containing protein</fullName>
    </recommendedName>
</protein>
<evidence type="ECO:0000259" key="1">
    <source>
        <dbReference type="Pfam" id="PF00644"/>
    </source>
</evidence>
<dbReference type="GO" id="GO:0003950">
    <property type="term" value="F:NAD+ poly-ADP-ribosyltransferase activity"/>
    <property type="evidence" value="ECO:0007669"/>
    <property type="project" value="InterPro"/>
</dbReference>
<reference evidence="2" key="2">
    <citation type="submission" date="2023-05" db="EMBL/GenBank/DDBJ databases">
        <authorList>
            <consortium name="Lawrence Berkeley National Laboratory"/>
            <person name="Steindorff A."/>
            <person name="Hensen N."/>
            <person name="Bonometti L."/>
            <person name="Westerberg I."/>
            <person name="Brannstrom I.O."/>
            <person name="Guillou S."/>
            <person name="Cros-Aarteil S."/>
            <person name="Calhoun S."/>
            <person name="Haridas S."/>
            <person name="Kuo A."/>
            <person name="Mondo S."/>
            <person name="Pangilinan J."/>
            <person name="Riley R."/>
            <person name="Labutti K."/>
            <person name="Andreopoulos B."/>
            <person name="Lipzen A."/>
            <person name="Chen C."/>
            <person name="Yanf M."/>
            <person name="Daum C."/>
            <person name="Ng V."/>
            <person name="Clum A."/>
            <person name="Ohm R."/>
            <person name="Martin F."/>
            <person name="Silar P."/>
            <person name="Natvig D."/>
            <person name="Lalanne C."/>
            <person name="Gautier V."/>
            <person name="Ament-Velasquez S.L."/>
            <person name="Kruys A."/>
            <person name="Hutchinson M.I."/>
            <person name="Powell A.J."/>
            <person name="Barry K."/>
            <person name="Miller A.N."/>
            <person name="Grigoriev I.V."/>
            <person name="Debuchy R."/>
            <person name="Gladieux P."/>
            <person name="Thoren M.H."/>
            <person name="Johannesson H."/>
        </authorList>
    </citation>
    <scope>NUCLEOTIDE SEQUENCE</scope>
    <source>
        <strain evidence="2">PSN243</strain>
    </source>
</reference>
<organism evidence="2 3">
    <name type="scientific">Podospora aff. communis PSN243</name>
    <dbReference type="NCBI Taxonomy" id="3040156"/>
    <lineage>
        <taxon>Eukaryota</taxon>
        <taxon>Fungi</taxon>
        <taxon>Dikarya</taxon>
        <taxon>Ascomycota</taxon>
        <taxon>Pezizomycotina</taxon>
        <taxon>Sordariomycetes</taxon>
        <taxon>Sordariomycetidae</taxon>
        <taxon>Sordariales</taxon>
        <taxon>Podosporaceae</taxon>
        <taxon>Podospora</taxon>
    </lineage>
</organism>
<dbReference type="Proteomes" id="UP001321760">
    <property type="component" value="Unassembled WGS sequence"/>
</dbReference>
<dbReference type="InterPro" id="IPR012317">
    <property type="entry name" value="Poly(ADP-ribose)pol_cat_dom"/>
</dbReference>
<keyword evidence="3" id="KW-1185">Reference proteome</keyword>
<proteinExistence type="predicted"/>
<accession>A0AAV9GFE1</accession>
<name>A0AAV9GFE1_9PEZI</name>
<dbReference type="Gene3D" id="3.90.228.10">
    <property type="match status" value="1"/>
</dbReference>
<dbReference type="AlphaFoldDB" id="A0AAV9GFE1"/>
<sequence length="153" mass="16832">MPSGWRRYFHGTRRACHVGDSGPYLQLCNRRVCSLCRILMDGFKMNTAGSRGYAPMFGGGINSTSVSSKADNYAMNHHIKSKLHGIILCLVFIGTYEKLHEAEHWRTAPAEGCHSVMGATQDEGGALQYTEAVVYNEASIIPIGLIMYTRTGS</sequence>
<reference evidence="2" key="1">
    <citation type="journal article" date="2023" name="Mol. Phylogenet. Evol.">
        <title>Genome-scale phylogeny and comparative genomics of the fungal order Sordariales.</title>
        <authorList>
            <person name="Hensen N."/>
            <person name="Bonometti L."/>
            <person name="Westerberg I."/>
            <person name="Brannstrom I.O."/>
            <person name="Guillou S."/>
            <person name="Cros-Aarteil S."/>
            <person name="Calhoun S."/>
            <person name="Haridas S."/>
            <person name="Kuo A."/>
            <person name="Mondo S."/>
            <person name="Pangilinan J."/>
            <person name="Riley R."/>
            <person name="LaButti K."/>
            <person name="Andreopoulos B."/>
            <person name="Lipzen A."/>
            <person name="Chen C."/>
            <person name="Yan M."/>
            <person name="Daum C."/>
            <person name="Ng V."/>
            <person name="Clum A."/>
            <person name="Steindorff A."/>
            <person name="Ohm R.A."/>
            <person name="Martin F."/>
            <person name="Silar P."/>
            <person name="Natvig D.O."/>
            <person name="Lalanne C."/>
            <person name="Gautier V."/>
            <person name="Ament-Velasquez S.L."/>
            <person name="Kruys A."/>
            <person name="Hutchinson M.I."/>
            <person name="Powell A.J."/>
            <person name="Barry K."/>
            <person name="Miller A.N."/>
            <person name="Grigoriev I.V."/>
            <person name="Debuchy R."/>
            <person name="Gladieux P."/>
            <person name="Hiltunen Thoren M."/>
            <person name="Johannesson H."/>
        </authorList>
    </citation>
    <scope>NUCLEOTIDE SEQUENCE</scope>
    <source>
        <strain evidence="2">PSN243</strain>
    </source>
</reference>
<dbReference type="Pfam" id="PF00644">
    <property type="entry name" value="PARP"/>
    <property type="match status" value="1"/>
</dbReference>
<dbReference type="SUPFAM" id="SSF56399">
    <property type="entry name" value="ADP-ribosylation"/>
    <property type="match status" value="1"/>
</dbReference>
<feature type="domain" description="PARP catalytic" evidence="1">
    <location>
        <begin position="34"/>
        <end position="124"/>
    </location>
</feature>
<gene>
    <name evidence="2" type="ORF">QBC34DRAFT_470722</name>
</gene>